<accession>A0A119CYZ9</accession>
<dbReference type="InterPro" id="IPR004429">
    <property type="entry name" value="Isopropylmalate_DH"/>
</dbReference>
<dbReference type="UniPathway" id="UPA00048">
    <property type="reaction ID" value="UER00072"/>
</dbReference>
<keyword evidence="15" id="KW-0963">Cytoplasm</keyword>
<dbReference type="EMBL" id="LRDC01000040">
    <property type="protein sequence ID" value="KVX00549.1"/>
    <property type="molecule type" value="Genomic_DNA"/>
</dbReference>
<feature type="domain" description="Isopropylmalate dehydrogenase-like" evidence="17">
    <location>
        <begin position="4"/>
        <end position="356"/>
    </location>
</feature>
<keyword evidence="13 15" id="KW-0100">Branched-chain amino acid biosynthesis</keyword>
<keyword evidence="7 15" id="KW-0028">Amino-acid biosynthesis</keyword>
<dbReference type="PANTHER" id="PTHR42979">
    <property type="entry name" value="3-ISOPROPYLMALATE DEHYDROGENASE"/>
    <property type="match status" value="1"/>
</dbReference>
<dbReference type="FunFam" id="3.40.718.10:FF:000004">
    <property type="entry name" value="3-isopropylmalate dehydrogenase"/>
    <property type="match status" value="1"/>
</dbReference>
<feature type="binding site" evidence="15">
    <location>
        <position position="225"/>
    </location>
    <ligand>
        <name>substrate</name>
    </ligand>
</feature>
<dbReference type="InterPro" id="IPR024084">
    <property type="entry name" value="IsoPropMal-DH-like_dom"/>
</dbReference>
<evidence type="ECO:0000256" key="4">
    <source>
        <dbReference type="ARBA" id="ARBA00008319"/>
    </source>
</evidence>
<evidence type="ECO:0000256" key="2">
    <source>
        <dbReference type="ARBA" id="ARBA00001936"/>
    </source>
</evidence>
<evidence type="ECO:0000256" key="8">
    <source>
        <dbReference type="ARBA" id="ARBA00022723"/>
    </source>
</evidence>
<evidence type="ECO:0000256" key="14">
    <source>
        <dbReference type="ARBA" id="ARBA00023577"/>
    </source>
</evidence>
<comment type="function">
    <text evidence="14 15 16">Catalyzes the oxidation of 3-carboxy-2-hydroxy-4-methylpentanoate (3-isopropylmalate) to 3-carboxy-4-methyl-2-oxopentanoate. The product decarboxylates to 4-methyl-2 oxopentanoate.</text>
</comment>
<comment type="similarity">
    <text evidence="4 15">Belongs to the isocitrate and isopropylmalate dehydrogenases family. LeuB type 1 subfamily.</text>
</comment>
<feature type="site" description="Important for catalysis" evidence="15">
    <location>
        <position position="193"/>
    </location>
</feature>
<comment type="subcellular location">
    <subcellularLocation>
        <location evidence="15">Cytoplasm</location>
    </subcellularLocation>
</comment>
<feature type="binding site" evidence="15">
    <location>
        <position position="97"/>
    </location>
    <ligand>
        <name>substrate</name>
    </ligand>
</feature>
<comment type="caution">
    <text evidence="18">The sequence shown here is derived from an EMBL/GenBank/DDBJ whole genome shotgun (WGS) entry which is preliminary data.</text>
</comment>
<evidence type="ECO:0000256" key="11">
    <source>
        <dbReference type="ARBA" id="ARBA00023027"/>
    </source>
</evidence>
<protein>
    <recommendedName>
        <fullName evidence="15">3-isopropylmalate dehydrogenase</fullName>
        <ecNumber evidence="15">1.1.1.85</ecNumber>
    </recommendedName>
    <alternativeName>
        <fullName evidence="15">3-IPM-DH</fullName>
    </alternativeName>
    <alternativeName>
        <fullName evidence="15">Beta-IPM dehydrogenase</fullName>
        <shortName evidence="15">IMDH</shortName>
    </alternativeName>
</protein>
<dbReference type="SMART" id="SM01329">
    <property type="entry name" value="Iso_dh"/>
    <property type="match status" value="1"/>
</dbReference>
<dbReference type="NCBIfam" id="TIGR00169">
    <property type="entry name" value="leuB"/>
    <property type="match status" value="1"/>
</dbReference>
<sequence length="364" mass="39220">MSYQIAVLSGDGIGPEVMAEARKVLNAVETRFGLDIQYTEFDVGGIAIDNHGCPLPDATLKGCEAADAILFGSVGGPKWENLPPNDQPERGALLPLRGHFELFCNLRPAKLHDGLEHMSPLRSDISARGFDVLCVRELTGGIYFGKPKGRQGEGDDEEAFDTMRYSRREISRIARIAFEAARGRKNKVTSVDKANVLACSVLWRQVVEEVAKDFPDVTLEHIYIDNATMQLLRRPDEFDVMLCSNLFGDILSDEIAMLTGSMGLLSSASMNSTGFGLFEPAGGSAPDIAGQGIANPVAQILSAALMLRHSLKQEEAASAIERAVTKALASGYLTGELLAADKRSEAKSTAQMGDFIAQAIKEGV</sequence>
<dbReference type="GO" id="GO:0005829">
    <property type="term" value="C:cytosol"/>
    <property type="evidence" value="ECO:0007669"/>
    <property type="project" value="TreeGrafter"/>
</dbReference>
<dbReference type="Gene3D" id="3.40.718.10">
    <property type="entry name" value="Isopropylmalate Dehydrogenase"/>
    <property type="match status" value="1"/>
</dbReference>
<proteinExistence type="inferred from homology"/>
<gene>
    <name evidence="15" type="primary">leuB</name>
    <name evidence="18" type="ORF">AWJ07_07265</name>
</gene>
<dbReference type="PROSITE" id="PS00470">
    <property type="entry name" value="IDH_IMDH"/>
    <property type="match status" value="1"/>
</dbReference>
<keyword evidence="6 15" id="KW-0432">Leucine biosynthesis</keyword>
<evidence type="ECO:0000256" key="15">
    <source>
        <dbReference type="HAMAP-Rule" id="MF_01033"/>
    </source>
</evidence>
<evidence type="ECO:0000256" key="5">
    <source>
        <dbReference type="ARBA" id="ARBA00011738"/>
    </source>
</evidence>
<evidence type="ECO:0000256" key="16">
    <source>
        <dbReference type="RuleBase" id="RU004445"/>
    </source>
</evidence>
<comment type="cofactor">
    <cofactor evidence="2">
        <name>Mn(2+)</name>
        <dbReference type="ChEBI" id="CHEBI:29035"/>
    </cofactor>
</comment>
<evidence type="ECO:0000256" key="6">
    <source>
        <dbReference type="ARBA" id="ARBA00022430"/>
    </source>
</evidence>
<evidence type="ECO:0000256" key="3">
    <source>
        <dbReference type="ARBA" id="ARBA00004762"/>
    </source>
</evidence>
<evidence type="ECO:0000256" key="1">
    <source>
        <dbReference type="ARBA" id="ARBA00000624"/>
    </source>
</evidence>
<feature type="binding site" evidence="15">
    <location>
        <position position="225"/>
    </location>
    <ligand>
        <name>Mg(2+)</name>
        <dbReference type="ChEBI" id="CHEBI:18420"/>
    </ligand>
</feature>
<keyword evidence="8 15" id="KW-0479">Metal-binding</keyword>
<dbReference type="Pfam" id="PF00180">
    <property type="entry name" value="Iso_dh"/>
    <property type="match status" value="1"/>
</dbReference>
<dbReference type="InterPro" id="IPR019818">
    <property type="entry name" value="IsoCit/isopropylmalate_DH_CS"/>
</dbReference>
<feature type="binding site" evidence="15">
    <location>
        <begin position="283"/>
        <end position="295"/>
    </location>
    <ligand>
        <name>NAD(+)</name>
        <dbReference type="ChEBI" id="CHEBI:57540"/>
    </ligand>
</feature>
<feature type="binding site" evidence="15">
    <location>
        <position position="253"/>
    </location>
    <ligand>
        <name>Mg(2+)</name>
        <dbReference type="ChEBI" id="CHEBI:18420"/>
    </ligand>
</feature>
<keyword evidence="11 15" id="KW-0520">NAD</keyword>
<name>A0A119CYZ9_SHEFR</name>
<evidence type="ECO:0000256" key="10">
    <source>
        <dbReference type="ARBA" id="ARBA00023002"/>
    </source>
</evidence>
<reference evidence="18 19" key="1">
    <citation type="submission" date="2016-01" db="EMBL/GenBank/DDBJ databases">
        <title>Draft genome of the antarctic isolate Shewanella frigidimarina Ag06-30.</title>
        <authorList>
            <person name="Parmeciano Di Noto G."/>
            <person name="Vazquez S."/>
            <person name="Mac Cormack W."/>
            <person name="Iriarte A."/>
            <person name="Quiroga C."/>
        </authorList>
    </citation>
    <scope>NUCLEOTIDE SEQUENCE [LARGE SCALE GENOMIC DNA]</scope>
    <source>
        <strain evidence="18 19">Ag06-30</strain>
    </source>
</reference>
<evidence type="ECO:0000256" key="13">
    <source>
        <dbReference type="ARBA" id="ARBA00023304"/>
    </source>
</evidence>
<dbReference type="GO" id="GO:0000287">
    <property type="term" value="F:magnesium ion binding"/>
    <property type="evidence" value="ECO:0007669"/>
    <property type="project" value="InterPro"/>
</dbReference>
<comment type="pathway">
    <text evidence="3 15 16">Amino-acid biosynthesis; L-leucine biosynthesis; L-leucine from 3-methyl-2-oxobutanoate: step 3/4.</text>
</comment>
<keyword evidence="12 15" id="KW-0464">Manganese</keyword>
<dbReference type="PANTHER" id="PTHR42979:SF1">
    <property type="entry name" value="3-ISOPROPYLMALATE DEHYDROGENASE"/>
    <property type="match status" value="1"/>
</dbReference>
<feature type="binding site" evidence="15">
    <location>
        <begin position="76"/>
        <end position="89"/>
    </location>
    <ligand>
        <name>NAD(+)</name>
        <dbReference type="ChEBI" id="CHEBI:57540"/>
    </ligand>
</feature>
<evidence type="ECO:0000256" key="9">
    <source>
        <dbReference type="ARBA" id="ARBA00022842"/>
    </source>
</evidence>
<organism evidence="18">
    <name type="scientific">Shewanella frigidimarina</name>
    <dbReference type="NCBI Taxonomy" id="56812"/>
    <lineage>
        <taxon>Bacteria</taxon>
        <taxon>Pseudomonadati</taxon>
        <taxon>Pseudomonadota</taxon>
        <taxon>Gammaproteobacteria</taxon>
        <taxon>Alteromonadales</taxon>
        <taxon>Shewanellaceae</taxon>
        <taxon>Shewanella</taxon>
    </lineage>
</organism>
<comment type="catalytic activity">
    <reaction evidence="1 15 16">
        <text>(2R,3S)-3-isopropylmalate + NAD(+) = 4-methyl-2-oxopentanoate + CO2 + NADH</text>
        <dbReference type="Rhea" id="RHEA:32271"/>
        <dbReference type="ChEBI" id="CHEBI:16526"/>
        <dbReference type="ChEBI" id="CHEBI:17865"/>
        <dbReference type="ChEBI" id="CHEBI:35121"/>
        <dbReference type="ChEBI" id="CHEBI:57540"/>
        <dbReference type="ChEBI" id="CHEBI:57945"/>
        <dbReference type="EC" id="1.1.1.85"/>
    </reaction>
</comment>
<evidence type="ECO:0000256" key="12">
    <source>
        <dbReference type="ARBA" id="ARBA00023211"/>
    </source>
</evidence>
<evidence type="ECO:0000259" key="17">
    <source>
        <dbReference type="SMART" id="SM01329"/>
    </source>
</evidence>
<comment type="cofactor">
    <cofactor evidence="15 16">
        <name>Mg(2+)</name>
        <dbReference type="ChEBI" id="CHEBI:18420"/>
    </cofactor>
    <cofactor evidence="15 16">
        <name>Mn(2+)</name>
        <dbReference type="ChEBI" id="CHEBI:29035"/>
    </cofactor>
    <text evidence="15 16">Binds 1 Mg(2+) or Mn(2+) ion per subunit.</text>
</comment>
<dbReference type="GO" id="GO:0051287">
    <property type="term" value="F:NAD binding"/>
    <property type="evidence" value="ECO:0007669"/>
    <property type="project" value="InterPro"/>
</dbReference>
<evidence type="ECO:0000313" key="18">
    <source>
        <dbReference type="EMBL" id="KVX00549.1"/>
    </source>
</evidence>
<feature type="binding site" evidence="15">
    <location>
        <position position="136"/>
    </location>
    <ligand>
        <name>substrate</name>
    </ligand>
</feature>
<evidence type="ECO:0000256" key="7">
    <source>
        <dbReference type="ARBA" id="ARBA00022605"/>
    </source>
</evidence>
<feature type="binding site" evidence="15">
    <location>
        <position position="249"/>
    </location>
    <ligand>
        <name>Mg(2+)</name>
        <dbReference type="ChEBI" id="CHEBI:18420"/>
    </ligand>
</feature>
<feature type="site" description="Important for catalysis" evidence="15">
    <location>
        <position position="143"/>
    </location>
</feature>
<dbReference type="EC" id="1.1.1.85" evidence="15"/>
<dbReference type="AlphaFoldDB" id="A0A119CYZ9"/>
<keyword evidence="10 15" id="KW-0560">Oxidoreductase</keyword>
<dbReference type="Proteomes" id="UP000055702">
    <property type="component" value="Unassembled WGS sequence"/>
</dbReference>
<evidence type="ECO:0000313" key="19">
    <source>
        <dbReference type="Proteomes" id="UP000055702"/>
    </source>
</evidence>
<dbReference type="SUPFAM" id="SSF53659">
    <property type="entry name" value="Isocitrate/Isopropylmalate dehydrogenase-like"/>
    <property type="match status" value="1"/>
</dbReference>
<keyword evidence="9 15" id="KW-0460">Magnesium</keyword>
<comment type="subunit">
    <text evidence="5 15 16">Homodimer.</text>
</comment>
<feature type="binding site" evidence="15">
    <location>
        <position position="107"/>
    </location>
    <ligand>
        <name>substrate</name>
    </ligand>
</feature>
<dbReference type="GO" id="GO:0003862">
    <property type="term" value="F:3-isopropylmalate dehydrogenase activity"/>
    <property type="evidence" value="ECO:0007669"/>
    <property type="project" value="UniProtKB-UniRule"/>
</dbReference>
<dbReference type="HAMAP" id="MF_01033">
    <property type="entry name" value="LeuB_type1"/>
    <property type="match status" value="1"/>
</dbReference>
<dbReference type="RefSeq" id="WP_059746829.1">
    <property type="nucleotide sequence ID" value="NZ_JBBMQR010000005.1"/>
</dbReference>
<dbReference type="GO" id="GO:0009098">
    <property type="term" value="P:L-leucine biosynthetic process"/>
    <property type="evidence" value="ECO:0007669"/>
    <property type="project" value="UniProtKB-UniRule"/>
</dbReference>